<accession>A0A6N7XUR7</accession>
<evidence type="ECO:0000256" key="3">
    <source>
        <dbReference type="PIRNR" id="PIRNR021362"/>
    </source>
</evidence>
<dbReference type="Proteomes" id="UP000469523">
    <property type="component" value="Unassembled WGS sequence"/>
</dbReference>
<dbReference type="EC" id="3.1.3.-" evidence="3"/>
<dbReference type="Gene3D" id="3.40.50.1000">
    <property type="entry name" value="HAD superfamily/HAD-like"/>
    <property type="match status" value="1"/>
</dbReference>
<feature type="active site" description="Proton donor" evidence="4">
    <location>
        <position position="11"/>
    </location>
</feature>
<dbReference type="InterPro" id="IPR023214">
    <property type="entry name" value="HAD_sf"/>
</dbReference>
<comment type="similarity">
    <text evidence="1 3">Belongs to the 5'(3')-deoxyribonucleotidase family.</text>
</comment>
<dbReference type="PIRSF" id="PIRSF021362">
    <property type="entry name" value="UCP021362_HAD"/>
    <property type="match status" value="1"/>
</dbReference>
<evidence type="ECO:0000256" key="1">
    <source>
        <dbReference type="ARBA" id="ARBA00009589"/>
    </source>
</evidence>
<reference evidence="5 6" key="1">
    <citation type="submission" date="2019-09" db="EMBL/GenBank/DDBJ databases">
        <title>In-depth cultivation of the pig gut microbiome towards novel bacterial diversity and tailored functional studies.</title>
        <authorList>
            <person name="Wylensek D."/>
            <person name="Hitch T.C.A."/>
            <person name="Clavel T."/>
        </authorList>
    </citation>
    <scope>NUCLEOTIDE SEQUENCE [LARGE SCALE GENOMIC DNA]</scope>
    <source>
        <strain evidence="5 6">WCA3-693-APC-4?</strain>
    </source>
</reference>
<dbReference type="InterPro" id="IPR052419">
    <property type="entry name" value="5_3-deoxyribonucleotidase-like"/>
</dbReference>
<organism evidence="5 6">
    <name type="scientific">Tissierella pigra</name>
    <dbReference type="NCBI Taxonomy" id="2607614"/>
    <lineage>
        <taxon>Bacteria</taxon>
        <taxon>Bacillati</taxon>
        <taxon>Bacillota</taxon>
        <taxon>Tissierellia</taxon>
        <taxon>Tissierellales</taxon>
        <taxon>Tissierellaceae</taxon>
        <taxon>Tissierella</taxon>
    </lineage>
</organism>
<evidence type="ECO:0000313" key="6">
    <source>
        <dbReference type="Proteomes" id="UP000469523"/>
    </source>
</evidence>
<sequence length="196" mass="22982">MKQLNLCIDIDGTITEAYDWIPMVNTYFNTTITPEDVTVYEIHQVLGIDRSAYELFYALYGETLHLETKIRMGVKRVLDSLYKNHQIYFVTAREEQMKTVTLMWLSYYNIPMDSLTLLGSHNKVKTAKDLNCDIFIEDRYENAIQLSESGFQVLLMDCNYNKGPIPERVTRVNNWFEIENIIKGYAEKSFNDFRIA</sequence>
<dbReference type="AlphaFoldDB" id="A0A6N7XUR7"/>
<feature type="active site" description="Nucleophile" evidence="4">
    <location>
        <position position="9"/>
    </location>
</feature>
<dbReference type="InterPro" id="IPR009206">
    <property type="entry name" value="Nucleotidase_putative"/>
</dbReference>
<evidence type="ECO:0000256" key="2">
    <source>
        <dbReference type="ARBA" id="ARBA00022801"/>
    </source>
</evidence>
<comment type="caution">
    <text evidence="5">The sequence shown here is derived from an EMBL/GenBank/DDBJ whole genome shotgun (WGS) entry which is preliminary data.</text>
</comment>
<gene>
    <name evidence="5" type="ORF">FYJ83_06830</name>
</gene>
<dbReference type="GO" id="GO:0008253">
    <property type="term" value="F:5'-nucleotidase activity"/>
    <property type="evidence" value="ECO:0007669"/>
    <property type="project" value="InterPro"/>
</dbReference>
<dbReference type="SUPFAM" id="SSF56784">
    <property type="entry name" value="HAD-like"/>
    <property type="match status" value="1"/>
</dbReference>
<evidence type="ECO:0000256" key="4">
    <source>
        <dbReference type="PIRSR" id="PIRSR610708-1"/>
    </source>
</evidence>
<proteinExistence type="inferred from homology"/>
<protein>
    <recommendedName>
        <fullName evidence="3">Nucleotidase</fullName>
        <ecNumber evidence="3">3.1.3.-</ecNumber>
    </recommendedName>
</protein>
<dbReference type="InterPro" id="IPR036412">
    <property type="entry name" value="HAD-like_sf"/>
</dbReference>
<dbReference type="Pfam" id="PF06941">
    <property type="entry name" value="NT5C"/>
    <property type="match status" value="1"/>
</dbReference>
<name>A0A6N7XUR7_9FIRM</name>
<dbReference type="PANTHER" id="PTHR35134:SF2">
    <property type="entry name" value="NUCLEOTIDASE YQFW-RELATED"/>
    <property type="match status" value="1"/>
</dbReference>
<dbReference type="GO" id="GO:0009264">
    <property type="term" value="P:deoxyribonucleotide catabolic process"/>
    <property type="evidence" value="ECO:0007669"/>
    <property type="project" value="InterPro"/>
</dbReference>
<dbReference type="RefSeq" id="WP_154439596.1">
    <property type="nucleotide sequence ID" value="NZ_VUNQ01000011.1"/>
</dbReference>
<keyword evidence="2 3" id="KW-0378">Hydrolase</keyword>
<keyword evidence="6" id="KW-1185">Reference proteome</keyword>
<dbReference type="PANTHER" id="PTHR35134">
    <property type="entry name" value="NUCLEOTIDASE YQFW-RELATED"/>
    <property type="match status" value="1"/>
</dbReference>
<evidence type="ECO:0000313" key="5">
    <source>
        <dbReference type="EMBL" id="MSU01183.1"/>
    </source>
</evidence>
<dbReference type="InterPro" id="IPR010708">
    <property type="entry name" value="5'(3')-deoxyribonucleotidase"/>
</dbReference>
<dbReference type="EMBL" id="VUNQ01000011">
    <property type="protein sequence ID" value="MSU01183.1"/>
    <property type="molecule type" value="Genomic_DNA"/>
</dbReference>